<evidence type="ECO:0000313" key="2">
    <source>
        <dbReference type="Proteomes" id="UP000242180"/>
    </source>
</evidence>
<dbReference type="OrthoDB" id="165058at2759"/>
<accession>A0A1X2HSF8</accession>
<evidence type="ECO:0000313" key="1">
    <source>
        <dbReference type="EMBL" id="ORZ02522.1"/>
    </source>
</evidence>
<keyword evidence="2" id="KW-1185">Reference proteome</keyword>
<dbReference type="OMA" id="CEWRKRI"/>
<comment type="caution">
    <text evidence="1">The sequence shown here is derived from an EMBL/GenBank/DDBJ whole genome shotgun (WGS) entry which is preliminary data.</text>
</comment>
<dbReference type="Proteomes" id="UP000242180">
    <property type="component" value="Unassembled WGS sequence"/>
</dbReference>
<dbReference type="STRING" id="13706.A0A1X2HSF8"/>
<organism evidence="1 2">
    <name type="scientific">Syncephalastrum racemosum</name>
    <name type="common">Filamentous fungus</name>
    <dbReference type="NCBI Taxonomy" id="13706"/>
    <lineage>
        <taxon>Eukaryota</taxon>
        <taxon>Fungi</taxon>
        <taxon>Fungi incertae sedis</taxon>
        <taxon>Mucoromycota</taxon>
        <taxon>Mucoromycotina</taxon>
        <taxon>Mucoromycetes</taxon>
        <taxon>Mucorales</taxon>
        <taxon>Syncephalastraceae</taxon>
        <taxon>Syncephalastrum</taxon>
    </lineage>
</organism>
<gene>
    <name evidence="1" type="ORF">BCR43DRAFT_432033</name>
</gene>
<name>A0A1X2HSF8_SYNRA</name>
<reference evidence="1 2" key="1">
    <citation type="submission" date="2016-07" db="EMBL/GenBank/DDBJ databases">
        <title>Pervasive Adenine N6-methylation of Active Genes in Fungi.</title>
        <authorList>
            <consortium name="DOE Joint Genome Institute"/>
            <person name="Mondo S.J."/>
            <person name="Dannebaum R.O."/>
            <person name="Kuo R.C."/>
            <person name="Labutti K."/>
            <person name="Haridas S."/>
            <person name="Kuo A."/>
            <person name="Salamov A."/>
            <person name="Ahrendt S.R."/>
            <person name="Lipzen A."/>
            <person name="Sullivan W."/>
            <person name="Andreopoulos W.B."/>
            <person name="Clum A."/>
            <person name="Lindquist E."/>
            <person name="Daum C."/>
            <person name="Ramamoorthy G.K."/>
            <person name="Gryganskyi A."/>
            <person name="Culley D."/>
            <person name="Magnuson J.K."/>
            <person name="James T.Y."/>
            <person name="O'Malley M.A."/>
            <person name="Stajich J.E."/>
            <person name="Spatafora J.W."/>
            <person name="Visel A."/>
            <person name="Grigoriev I.V."/>
        </authorList>
    </citation>
    <scope>NUCLEOTIDE SEQUENCE [LARGE SCALE GENOMIC DNA]</scope>
    <source>
        <strain evidence="1 2">NRRL 2496</strain>
    </source>
</reference>
<dbReference type="AlphaFoldDB" id="A0A1X2HSF8"/>
<proteinExistence type="predicted"/>
<protein>
    <submittedName>
        <fullName evidence="1">Uncharacterized protein</fullName>
    </submittedName>
</protein>
<sequence length="202" mass="22657">MPTQSCLTNFLTDPWSSVKILVPAAAVEILLHKNVWQNSSLRQLTLYLTMANVYWFATSFHSAFLETGLLMQVPSNDEKHQIDNARHRFGFLNKVEIVLGVATLDLFCEWRKRIMDHNGFVDTCLLSAVIAPALIVGSQAAYLLPRLDRGIKAILDGRTTREELERKDKSFVNVHRAYIGLDSVKLAGLAVAGLRFGKMLTV</sequence>
<dbReference type="InParanoid" id="A0A1X2HSF8"/>
<dbReference type="EMBL" id="MCGN01000001">
    <property type="protein sequence ID" value="ORZ02522.1"/>
    <property type="molecule type" value="Genomic_DNA"/>
</dbReference>